<evidence type="ECO:0000256" key="1">
    <source>
        <dbReference type="SAM" id="SignalP"/>
    </source>
</evidence>
<accession>A0A4R3LJH1</accession>
<organism evidence="2 3">
    <name type="scientific">Pseudofulvimonas gallinarii</name>
    <dbReference type="NCBI Taxonomy" id="634155"/>
    <lineage>
        <taxon>Bacteria</taxon>
        <taxon>Pseudomonadati</taxon>
        <taxon>Pseudomonadota</taxon>
        <taxon>Gammaproteobacteria</taxon>
        <taxon>Lysobacterales</taxon>
        <taxon>Rhodanobacteraceae</taxon>
        <taxon>Pseudofulvimonas</taxon>
    </lineage>
</organism>
<dbReference type="Proteomes" id="UP000294599">
    <property type="component" value="Unassembled WGS sequence"/>
</dbReference>
<comment type="caution">
    <text evidence="2">The sequence shown here is derived from an EMBL/GenBank/DDBJ whole genome shotgun (WGS) entry which is preliminary data.</text>
</comment>
<dbReference type="AlphaFoldDB" id="A0A4R3LJH1"/>
<proteinExistence type="predicted"/>
<keyword evidence="3" id="KW-1185">Reference proteome</keyword>
<evidence type="ECO:0000313" key="3">
    <source>
        <dbReference type="Proteomes" id="UP000294599"/>
    </source>
</evidence>
<dbReference type="EMBL" id="SMAF01000005">
    <property type="protein sequence ID" value="TCS99695.1"/>
    <property type="molecule type" value="Genomic_DNA"/>
</dbReference>
<feature type="signal peptide" evidence="1">
    <location>
        <begin position="1"/>
        <end position="22"/>
    </location>
</feature>
<sequence length="90" mass="8555">MIAVATAAGSIALAAVSAGVGAGTIAGATAAVVAAGALAAAVIGVQDAEDLHQQAINLLGIATTFEARAAALLDQATQRVRAQHAAGLQP</sequence>
<name>A0A4R3LJH1_9GAMM</name>
<gene>
    <name evidence="2" type="ORF">EDC25_105129</name>
</gene>
<reference evidence="2 3" key="1">
    <citation type="submission" date="2019-03" db="EMBL/GenBank/DDBJ databases">
        <title>Genomic Encyclopedia of Type Strains, Phase IV (KMG-IV): sequencing the most valuable type-strain genomes for metagenomic binning, comparative biology and taxonomic classification.</title>
        <authorList>
            <person name="Goeker M."/>
        </authorList>
    </citation>
    <scope>NUCLEOTIDE SEQUENCE [LARGE SCALE GENOMIC DNA]</scope>
    <source>
        <strain evidence="2 3">DSM 21944</strain>
    </source>
</reference>
<keyword evidence="1" id="KW-0732">Signal</keyword>
<protein>
    <submittedName>
        <fullName evidence="2">Uncharacterized protein</fullName>
    </submittedName>
</protein>
<feature type="chain" id="PRO_5020326701" evidence="1">
    <location>
        <begin position="23"/>
        <end position="90"/>
    </location>
</feature>
<evidence type="ECO:0000313" key="2">
    <source>
        <dbReference type="EMBL" id="TCS99695.1"/>
    </source>
</evidence>